<protein>
    <submittedName>
        <fullName evidence="1">Uncharacterized protein</fullName>
    </submittedName>
</protein>
<organism evidence="1">
    <name type="scientific">uncultured Gemmatimonadota bacterium</name>
    <dbReference type="NCBI Taxonomy" id="203437"/>
    <lineage>
        <taxon>Bacteria</taxon>
        <taxon>Pseudomonadati</taxon>
        <taxon>Gemmatimonadota</taxon>
        <taxon>environmental samples</taxon>
    </lineage>
</organism>
<evidence type="ECO:0000313" key="1">
    <source>
        <dbReference type="EMBL" id="CAA9351197.1"/>
    </source>
</evidence>
<name>A0A6J4M7V7_9BACT</name>
<accession>A0A6J4M7V7</accession>
<sequence length="56" mass="6033">MVVRLAQTRRRKLARELAHLDCQQEPVLGGHPAGLIGKRAGQPRARAALESSCVCG</sequence>
<reference evidence="1" key="1">
    <citation type="submission" date="2020-02" db="EMBL/GenBank/DDBJ databases">
        <authorList>
            <person name="Meier V. D."/>
        </authorList>
    </citation>
    <scope>NUCLEOTIDE SEQUENCE</scope>
    <source>
        <strain evidence="1">AVDCRST_MAG89</strain>
    </source>
</reference>
<proteinExistence type="predicted"/>
<dbReference type="EMBL" id="CADCTV010000654">
    <property type="protein sequence ID" value="CAA9351197.1"/>
    <property type="molecule type" value="Genomic_DNA"/>
</dbReference>
<gene>
    <name evidence="1" type="ORF">AVDCRST_MAG89-3137</name>
</gene>
<dbReference type="AlphaFoldDB" id="A0A6J4M7V7"/>